<dbReference type="RefSeq" id="XP_056550291.1">
    <property type="nucleotide sequence ID" value="XM_056704331.1"/>
</dbReference>
<evidence type="ECO:0000256" key="3">
    <source>
        <dbReference type="ARBA" id="ARBA00023015"/>
    </source>
</evidence>
<evidence type="ECO:0000256" key="6">
    <source>
        <dbReference type="ARBA" id="ARBA00023242"/>
    </source>
</evidence>
<dbReference type="PANTHER" id="PTHR36206">
    <property type="entry name" value="ASPERCRYPTIN BIOSYNTHESIS CLUSTER-SPECIFIC TRANSCRIPTION REGULATOR ATNN-RELATED"/>
    <property type="match status" value="1"/>
</dbReference>
<keyword evidence="3" id="KW-0805">Transcription regulation</keyword>
<evidence type="ECO:0000256" key="2">
    <source>
        <dbReference type="ARBA" id="ARBA00022833"/>
    </source>
</evidence>
<dbReference type="InterPro" id="IPR052360">
    <property type="entry name" value="Transcr_Regulatory_Proteins"/>
</dbReference>
<dbReference type="PANTHER" id="PTHR36206:SF16">
    <property type="entry name" value="TRANSCRIPTION FACTOR DOMAIN-CONTAINING PROTEIN-RELATED"/>
    <property type="match status" value="1"/>
</dbReference>
<keyword evidence="4" id="KW-0238">DNA-binding</keyword>
<keyword evidence="2" id="KW-0862">Zinc</keyword>
<dbReference type="GO" id="GO:0003677">
    <property type="term" value="F:DNA binding"/>
    <property type="evidence" value="ECO:0007669"/>
    <property type="project" value="UniProtKB-KW"/>
</dbReference>
<dbReference type="EMBL" id="JAPZBS010000009">
    <property type="protein sequence ID" value="KAJ5359005.1"/>
    <property type="molecule type" value="Genomic_DNA"/>
</dbReference>
<evidence type="ECO:0000313" key="8">
    <source>
        <dbReference type="Proteomes" id="UP001147782"/>
    </source>
</evidence>
<reference evidence="7" key="2">
    <citation type="journal article" date="2023" name="IMA Fungus">
        <title>Comparative genomic study of the Penicillium genus elucidates a diverse pangenome and 15 lateral gene transfer events.</title>
        <authorList>
            <person name="Petersen C."/>
            <person name="Sorensen T."/>
            <person name="Nielsen M.R."/>
            <person name="Sondergaard T.E."/>
            <person name="Sorensen J.L."/>
            <person name="Fitzpatrick D.A."/>
            <person name="Frisvad J.C."/>
            <person name="Nielsen K.L."/>
        </authorList>
    </citation>
    <scope>NUCLEOTIDE SEQUENCE</scope>
    <source>
        <strain evidence="7">IBT 29864</strain>
    </source>
</reference>
<evidence type="ECO:0000313" key="7">
    <source>
        <dbReference type="EMBL" id="KAJ5359005.1"/>
    </source>
</evidence>
<evidence type="ECO:0000256" key="5">
    <source>
        <dbReference type="ARBA" id="ARBA00023163"/>
    </source>
</evidence>
<comment type="caution">
    <text evidence="7">The sequence shown here is derived from an EMBL/GenBank/DDBJ whole genome shotgun (WGS) entry which is preliminary data.</text>
</comment>
<sequence>MTGFFDSCLWEDLILPMSHSEPAVIHAIVALAALHEDLQSRGAPLSRENLANRRQKFALGQYGRSLAALNERRYSQDPRLRDVIVACCLLFVSIDVLRGQYDPALLHLKHGLAVIEEGLQLAGRGSGVTTCRTAAEQTLLATMTRLETQSVFFGLPPLINSTFSVSINDSGGNCFKTLREAQGALDKLLASSVRLFMAVYQFPVKDRVAQLHPKLADTQSDLMAQLREFGQQLKRSITHSLRLEGLKERRGLDLVLLHHITFSILAETLLYGEDQSAYNNHLRSFQRMMALSTEISQSFKDENNSGTRPTLLLDMGIIPSLFVVSWRCRDSNLRHQALDALEEWPHREGLWDSRLLAIFARQIFQLEKENQAASGDPNSWSQIQSHSLEVSDDQSHAILRYQTHVPGKEALKQRRVIPLDEEI</sequence>
<evidence type="ECO:0000256" key="4">
    <source>
        <dbReference type="ARBA" id="ARBA00023125"/>
    </source>
</evidence>
<dbReference type="OrthoDB" id="3172332at2759"/>
<dbReference type="InterPro" id="IPR021858">
    <property type="entry name" value="Fun_TF"/>
</dbReference>
<keyword evidence="5" id="KW-0804">Transcription</keyword>
<evidence type="ECO:0000256" key="1">
    <source>
        <dbReference type="ARBA" id="ARBA00022723"/>
    </source>
</evidence>
<keyword evidence="1" id="KW-0479">Metal-binding</keyword>
<organism evidence="7 8">
    <name type="scientific">Penicillium cataractarum</name>
    <dbReference type="NCBI Taxonomy" id="2100454"/>
    <lineage>
        <taxon>Eukaryota</taxon>
        <taxon>Fungi</taxon>
        <taxon>Dikarya</taxon>
        <taxon>Ascomycota</taxon>
        <taxon>Pezizomycotina</taxon>
        <taxon>Eurotiomycetes</taxon>
        <taxon>Eurotiomycetidae</taxon>
        <taxon>Eurotiales</taxon>
        <taxon>Aspergillaceae</taxon>
        <taxon>Penicillium</taxon>
    </lineage>
</organism>
<reference evidence="7" key="1">
    <citation type="submission" date="2022-11" db="EMBL/GenBank/DDBJ databases">
        <authorList>
            <person name="Petersen C."/>
        </authorList>
    </citation>
    <scope>NUCLEOTIDE SEQUENCE</scope>
    <source>
        <strain evidence="7">IBT 29864</strain>
    </source>
</reference>
<dbReference type="Proteomes" id="UP001147782">
    <property type="component" value="Unassembled WGS sequence"/>
</dbReference>
<evidence type="ECO:0008006" key="9">
    <source>
        <dbReference type="Google" id="ProtNLM"/>
    </source>
</evidence>
<dbReference type="AlphaFoldDB" id="A0A9W9UXQ5"/>
<protein>
    <recommendedName>
        <fullName evidence="9">C6 zinc finger domain protein</fullName>
    </recommendedName>
</protein>
<keyword evidence="8" id="KW-1185">Reference proteome</keyword>
<name>A0A9W9UXQ5_9EURO</name>
<proteinExistence type="predicted"/>
<dbReference type="GO" id="GO:0046872">
    <property type="term" value="F:metal ion binding"/>
    <property type="evidence" value="ECO:0007669"/>
    <property type="project" value="UniProtKB-KW"/>
</dbReference>
<dbReference type="Pfam" id="PF11951">
    <property type="entry name" value="Fungal_trans_2"/>
    <property type="match status" value="1"/>
</dbReference>
<accession>A0A9W9UXQ5</accession>
<dbReference type="GeneID" id="81443510"/>
<keyword evidence="6" id="KW-0539">Nucleus</keyword>
<gene>
    <name evidence="7" type="ORF">N7496_011418</name>
</gene>